<dbReference type="InterPro" id="IPR011009">
    <property type="entry name" value="Kinase-like_dom_sf"/>
</dbReference>
<dbReference type="EMBL" id="RCCE01000005">
    <property type="protein sequence ID" value="RLJ41168.1"/>
    <property type="molecule type" value="Genomic_DNA"/>
</dbReference>
<comment type="similarity">
    <text evidence="1">Belongs to the pseudomonas-type ThrB family.</text>
</comment>
<dbReference type="RefSeq" id="WP_121025774.1">
    <property type="nucleotide sequence ID" value="NZ_RCCE01000005.1"/>
</dbReference>
<evidence type="ECO:0000256" key="1">
    <source>
        <dbReference type="ARBA" id="ARBA00038240"/>
    </source>
</evidence>
<keyword evidence="3" id="KW-0808">Transferase</keyword>
<accession>A0A497VKH2</accession>
<dbReference type="Pfam" id="PF01636">
    <property type="entry name" value="APH"/>
    <property type="match status" value="1"/>
</dbReference>
<name>A0A497VKH2_9RHOB</name>
<evidence type="ECO:0000313" key="4">
    <source>
        <dbReference type="Proteomes" id="UP000269157"/>
    </source>
</evidence>
<dbReference type="InterPro" id="IPR002575">
    <property type="entry name" value="Aminoglycoside_PTrfase"/>
</dbReference>
<dbReference type="PANTHER" id="PTHR21064">
    <property type="entry name" value="AMINOGLYCOSIDE PHOSPHOTRANSFERASE DOMAIN-CONTAINING PROTEIN-RELATED"/>
    <property type="match status" value="1"/>
</dbReference>
<keyword evidence="3" id="KW-0418">Kinase</keyword>
<gene>
    <name evidence="3" type="ORF">BCF46_2956</name>
</gene>
<dbReference type="SUPFAM" id="SSF56112">
    <property type="entry name" value="Protein kinase-like (PK-like)"/>
    <property type="match status" value="1"/>
</dbReference>
<proteinExistence type="inferred from homology"/>
<evidence type="ECO:0000313" key="3">
    <source>
        <dbReference type="EMBL" id="RLJ41168.1"/>
    </source>
</evidence>
<dbReference type="Gene3D" id="3.90.1200.10">
    <property type="match status" value="1"/>
</dbReference>
<keyword evidence="4" id="KW-1185">Reference proteome</keyword>
<dbReference type="Proteomes" id="UP000269157">
    <property type="component" value="Unassembled WGS sequence"/>
</dbReference>
<comment type="caution">
    <text evidence="3">The sequence shown here is derived from an EMBL/GenBank/DDBJ whole genome shotgun (WGS) entry which is preliminary data.</text>
</comment>
<dbReference type="PANTHER" id="PTHR21064:SF6">
    <property type="entry name" value="AMINOGLYCOSIDE PHOSPHOTRANSFERASE DOMAIN-CONTAINING PROTEIN"/>
    <property type="match status" value="1"/>
</dbReference>
<sequence>MTPEQATAKAILAAEVWGGLETPPRLIKNRENAVFEVRLIHGGHAALRLHRMGYQPKASIEGELIWTDRLRSVGFTCPAPIPTKDSQLTVELPDGQIASCVAWLDATPIGENGVAFAGSVQEHCALYHRVGRLIAQQHKATEAIDTSDIQRPAWDCEALLGDTPHWGRFWENPSLEPNEAVLLLEARDNAARHLAALNPTINLIHADLLQENILENEDGLWLIDFDDGGYGYRGYDFGTALIQHAELPYLDALSDATIEGYESLCGPQPSLAEALPLFIMLRSMASCGWTISRASADDPSQRRYAERALRCARHYLQTTTSMSS</sequence>
<feature type="domain" description="Aminoglycoside phosphotransferase" evidence="2">
    <location>
        <begin position="29"/>
        <end position="262"/>
    </location>
</feature>
<dbReference type="InterPro" id="IPR050249">
    <property type="entry name" value="Pseudomonas-type_ThrB"/>
</dbReference>
<reference evidence="3 4" key="1">
    <citation type="submission" date="2018-10" db="EMBL/GenBank/DDBJ databases">
        <title>Genomic Encyclopedia of Archaeal and Bacterial Type Strains, Phase II (KMG-II): from individual species to whole genera.</title>
        <authorList>
            <person name="Goeker M."/>
        </authorList>
    </citation>
    <scope>NUCLEOTIDE SEQUENCE [LARGE SCALE GENOMIC DNA]</scope>
    <source>
        <strain evidence="3 4">DSM 29466</strain>
    </source>
</reference>
<evidence type="ECO:0000259" key="2">
    <source>
        <dbReference type="Pfam" id="PF01636"/>
    </source>
</evidence>
<dbReference type="GO" id="GO:0019202">
    <property type="term" value="F:amino acid kinase activity"/>
    <property type="evidence" value="ECO:0007669"/>
    <property type="project" value="TreeGrafter"/>
</dbReference>
<dbReference type="OrthoDB" id="241498at2"/>
<protein>
    <submittedName>
        <fullName evidence="3">Ser/Thr protein kinase RdoA (MazF antagonist)</fullName>
    </submittedName>
</protein>
<organism evidence="3 4">
    <name type="scientific">Litoreibacter meonggei</name>
    <dbReference type="NCBI Taxonomy" id="1049199"/>
    <lineage>
        <taxon>Bacteria</taxon>
        <taxon>Pseudomonadati</taxon>
        <taxon>Pseudomonadota</taxon>
        <taxon>Alphaproteobacteria</taxon>
        <taxon>Rhodobacterales</taxon>
        <taxon>Roseobacteraceae</taxon>
        <taxon>Litoreibacter</taxon>
    </lineage>
</organism>
<dbReference type="AlphaFoldDB" id="A0A497VKH2"/>